<name>A0A835XS49_9CHLO</name>
<sequence length="2027" mass="209154">MEPPAFFHARRSGNGFALELPGNDNGKPELKLVPCPDGSPLDTQWPKEQFQTLLLAYELCTGLEEIFVRYFKEDALHCLKLVVEPLCVIISSGRPVRLVVDTGTLRTSFAVQEQYVVFKLFVSYVDTFLRGTEGVRAQQENAGAVAGVEARAGPHGWRNDSDVRTCFEMWAARHADAGPEAQEFTGELPARDPSSVARRLAADRRFLDTCPNGEPQVFGQAVEGLSWLPQSCGRGRGCRLGFLLASDLVQAVEAVVDALDAPASVKPLIGALLRELDGKGPRVVGVPPVVRAAVAAATASCARGWREAGERMDAWRSAVQQSAVVAGLRGADEPPVLLTPLEALRRMQASQNAAPPAAEQAPAAGPTHPQADPHRAAEDAATSRPQLPAVDGAQAAGLKPGGAQATVPTEAAAPVQGATAGQRMALGQLGSKSPLEQALHHQAPSSSCLYMPPAGQGGQRLPPDQHLQHAVGLPQLVAGPQVLAGHSAAAVQLDHAAAAHMAAPAASAFGEDTWPLLLHPLLDADNALDVEPALELVHMGGNAAAQPLGGAEQAAPREHVKAAAGAGMPAASGEAEQGPPKRCAACNKNLKGGGAKRLAELERHTALALANIAGQLLPSLVTQAQKKEAVRLQELTEKPKRRQFPQQTPVEAHICDKLMFKYAERHAEKGPQRALCPFCGNDHDDSQYNAHVTSACVRVATLPSQAWGPGSLCGGQVRLSDKVTHAARGILEWSNAATELDRRQLADKLETAARQAMQPHLDKLWTDLLEEAVRLAHQLRGETAEDQSPAAAPAVAASAPFAAASHVAGAIQSSGAGELGQHEQAQNQWQDLLSPGLAPLDTLGAAGPHPASVLTEATAAVQQGTASGGGAGPSKAWTSRSHPAAGSVEAMVGASANGPGTAGALAGSAPPPSELPHAHPSPGPLDPMTHSQPAHLQPLGPLGQSELLPAGVQQPFLISAAAMTGAPEAVAAAPTYSVQGMAPGPGAGPAAALTASAAPPGGVGTVGTAAVSGAAAYGQGSAGASAGPATEASGALAAEEDGEIMSELAKELINMLPCKSATAPFSESSGGTTPPQQQQQLAFPPAAMADSGYGPAAAGWAHCQQEAAACPSASDPTAPASGGAYSRPAAAASGADATRPSSSPISGAVGSASLPLTQAGAGGAMEVGPPPVPVGACSPPEGAEGSSHKRQKTDSAAWAVGPWGGPRLLHEGPCQVQSYGQLMTQPGLYHLTQLHDAGNPPSSPEGEGAAVHITQPLVPRGRARQVRLYPMHGQPCLGSSPGAASAECAMTSAAGPSTSSPSLAASSVTSGGVRFWAWSVSTSLQPHQCLGAYKFNPNDAPAAPQPGVYSSTVQLNNDSRDAPVWLAMTVRLEQLENFTDLSVLSNRAYTVMLENPCKTQWSLYTAQECASSDFSSTGRRLDAAFYEVVPGGGLGGYLGSFRLSVEASAPKTDNLLTAGGTGDRDGNGGGNGNGDGHGNQGDSSDRDGSRFLQRSSIPQTTTSTGQPPSRQRQLPSAGRRYELRLMAGPRAEQPLAPTACRLQWLEDVGPPADPTPCIRVQIRRGGDSWREVWLQRLPQEGGGDTDGMAPAAAASPHGSGSGGDQRVDEAGPAGTDGALCARLWDALEAPPDGGCGGVGAFLGACRLEPLEGPLPLQLLEVPAPEEGSSGDSAASAKAPAPLQGRSPVSHPPGGMRGKPTTTSTEQPPSRQRQLPSAGRRYELRLMAGPRAEQPLAPTACRLQWLEDVGPPADPTPCIRVQIRRGGDSWREVWLQRLPQEGGGDTDGMAPAAAASPHGSGSGGDQRVDEAGPAGTDGALCARLWDALEAPPDGGCGGVGPFLGACRLEPLEGPLPLQLLETLQKWPSTSTKSGFRLYANCDSYGNDFEGCGPTWPAPSADLEAVRAIARRAEHLGAAAFNSIGCIKRSVKPRLSDVSRNNGWHGPGAGLYVRDAAVPAGWLFLPQTDSFGQDIMKYEGKSVFEAAWLAEEHGAVAFNTWGYIKHSLANIRDKNCACMGGMRGLFVRI</sequence>
<feature type="compositionally biased region" description="Low complexity" evidence="1">
    <location>
        <begin position="562"/>
        <end position="575"/>
    </location>
</feature>
<evidence type="ECO:0000313" key="3">
    <source>
        <dbReference type="Proteomes" id="UP000612055"/>
    </source>
</evidence>
<feature type="region of interest" description="Disordered" evidence="1">
    <location>
        <begin position="1452"/>
        <end position="1490"/>
    </location>
</feature>
<feature type="compositionally biased region" description="Low complexity" evidence="1">
    <location>
        <begin position="1662"/>
        <end position="1681"/>
    </location>
</feature>
<evidence type="ECO:0000256" key="1">
    <source>
        <dbReference type="SAM" id="MobiDB-lite"/>
    </source>
</evidence>
<proteinExistence type="predicted"/>
<gene>
    <name evidence="2" type="ORF">HYH03_014093</name>
</gene>
<evidence type="ECO:0000313" key="2">
    <source>
        <dbReference type="EMBL" id="KAG2487251.1"/>
    </source>
</evidence>
<dbReference type="EMBL" id="JAEHOE010000099">
    <property type="protein sequence ID" value="KAG2487251.1"/>
    <property type="molecule type" value="Genomic_DNA"/>
</dbReference>
<feature type="compositionally biased region" description="Low complexity" evidence="1">
    <location>
        <begin position="1586"/>
        <end position="1598"/>
    </location>
</feature>
<feature type="compositionally biased region" description="Pro residues" evidence="1">
    <location>
        <begin position="909"/>
        <end position="925"/>
    </location>
</feature>
<feature type="compositionally biased region" description="Low complexity" evidence="1">
    <location>
        <begin position="1497"/>
        <end position="1511"/>
    </location>
</feature>
<feature type="compositionally biased region" description="Low complexity" evidence="1">
    <location>
        <begin position="1118"/>
        <end position="1141"/>
    </location>
</feature>
<dbReference type="Proteomes" id="UP000612055">
    <property type="component" value="Unassembled WGS sequence"/>
</dbReference>
<accession>A0A835XS49</accession>
<reference evidence="2" key="1">
    <citation type="journal article" date="2020" name="bioRxiv">
        <title>Comparative genomics of Chlamydomonas.</title>
        <authorList>
            <person name="Craig R.J."/>
            <person name="Hasan A.R."/>
            <person name="Ness R.W."/>
            <person name="Keightley P.D."/>
        </authorList>
    </citation>
    <scope>NUCLEOTIDE SEQUENCE</scope>
    <source>
        <strain evidence="2">CCAP 11/70</strain>
    </source>
</reference>
<feature type="compositionally biased region" description="Polar residues" evidence="1">
    <location>
        <begin position="1699"/>
        <end position="1714"/>
    </location>
</feature>
<feature type="compositionally biased region" description="Low complexity" evidence="1">
    <location>
        <begin position="898"/>
        <end position="908"/>
    </location>
</feature>
<protein>
    <submittedName>
        <fullName evidence="2">Uncharacterized protein</fullName>
    </submittedName>
</protein>
<keyword evidence="3" id="KW-1185">Reference proteome</keyword>
<feature type="compositionally biased region" description="Gly residues" evidence="1">
    <location>
        <begin position="1467"/>
        <end position="1479"/>
    </location>
</feature>
<feature type="region of interest" description="Disordered" evidence="1">
    <location>
        <begin position="1579"/>
        <end position="1613"/>
    </location>
</feature>
<feature type="region of interest" description="Disordered" evidence="1">
    <location>
        <begin position="348"/>
        <end position="418"/>
    </location>
</feature>
<feature type="region of interest" description="Disordered" evidence="1">
    <location>
        <begin position="547"/>
        <end position="580"/>
    </location>
</feature>
<feature type="region of interest" description="Disordered" evidence="1">
    <location>
        <begin position="1662"/>
        <end position="1718"/>
    </location>
</feature>
<feature type="region of interest" description="Disordered" evidence="1">
    <location>
        <begin position="435"/>
        <end position="465"/>
    </location>
</feature>
<feature type="region of interest" description="Disordered" evidence="1">
    <location>
        <begin position="1778"/>
        <end position="1812"/>
    </location>
</feature>
<feature type="region of interest" description="Disordered" evidence="1">
    <location>
        <begin position="1497"/>
        <end position="1516"/>
    </location>
</feature>
<feature type="region of interest" description="Disordered" evidence="1">
    <location>
        <begin position="1111"/>
        <end position="1193"/>
    </location>
</feature>
<feature type="compositionally biased region" description="Low complexity" evidence="1">
    <location>
        <begin position="348"/>
        <end position="364"/>
    </location>
</feature>
<feature type="region of interest" description="Disordered" evidence="1">
    <location>
        <begin position="864"/>
        <end position="946"/>
    </location>
</feature>
<organism evidence="2 3">
    <name type="scientific">Edaphochlamys debaryana</name>
    <dbReference type="NCBI Taxonomy" id="47281"/>
    <lineage>
        <taxon>Eukaryota</taxon>
        <taxon>Viridiplantae</taxon>
        <taxon>Chlorophyta</taxon>
        <taxon>core chlorophytes</taxon>
        <taxon>Chlorophyceae</taxon>
        <taxon>CS clade</taxon>
        <taxon>Chlamydomonadales</taxon>
        <taxon>Chlamydomonadales incertae sedis</taxon>
        <taxon>Edaphochlamys</taxon>
    </lineage>
</organism>
<feature type="compositionally biased region" description="Low complexity" evidence="1">
    <location>
        <begin position="1786"/>
        <end position="1798"/>
    </location>
</feature>
<comment type="caution">
    <text evidence="2">The sequence shown here is derived from an EMBL/GenBank/DDBJ whole genome shotgun (WGS) entry which is preliminary data.</text>
</comment>